<evidence type="ECO:0000313" key="4">
    <source>
        <dbReference type="RefSeq" id="XP_013771164.1"/>
    </source>
</evidence>
<dbReference type="GO" id="GO:0043240">
    <property type="term" value="C:Fanconi anaemia nuclear complex"/>
    <property type="evidence" value="ECO:0007669"/>
    <property type="project" value="TreeGrafter"/>
</dbReference>
<organism evidence="3 4">
    <name type="scientific">Pundamilia nyererei</name>
    <dbReference type="NCBI Taxonomy" id="303518"/>
    <lineage>
        <taxon>Eukaryota</taxon>
        <taxon>Metazoa</taxon>
        <taxon>Chordata</taxon>
        <taxon>Craniata</taxon>
        <taxon>Vertebrata</taxon>
        <taxon>Euteleostomi</taxon>
        <taxon>Actinopterygii</taxon>
        <taxon>Neopterygii</taxon>
        <taxon>Teleostei</taxon>
        <taxon>Neoteleostei</taxon>
        <taxon>Acanthomorphata</taxon>
        <taxon>Ovalentaria</taxon>
        <taxon>Cichlomorphae</taxon>
        <taxon>Cichliformes</taxon>
        <taxon>Cichlidae</taxon>
        <taxon>African cichlids</taxon>
        <taxon>Pseudocrenilabrinae</taxon>
        <taxon>Haplochromini</taxon>
        <taxon>Pundamilia</taxon>
    </lineage>
</organism>
<dbReference type="GeneID" id="102198601"/>
<dbReference type="PROSITE" id="PS51906">
    <property type="entry name" value="ZF_UBZ2"/>
    <property type="match status" value="1"/>
</dbReference>
<dbReference type="AlphaFoldDB" id="A0A9Y6MBH5"/>
<proteinExistence type="predicted"/>
<reference evidence="4" key="1">
    <citation type="submission" date="2025-08" db="UniProtKB">
        <authorList>
            <consortium name="RefSeq"/>
        </authorList>
    </citation>
    <scope>IDENTIFICATION</scope>
</reference>
<dbReference type="Proteomes" id="UP000695023">
    <property type="component" value="Unplaced"/>
</dbReference>
<feature type="compositionally biased region" description="Polar residues" evidence="1">
    <location>
        <begin position="27"/>
        <end position="36"/>
    </location>
</feature>
<dbReference type="RefSeq" id="XP_013771164.1">
    <property type="nucleotide sequence ID" value="XM_013915710.1"/>
</dbReference>
<gene>
    <name evidence="4" type="primary">si:ch73-70k4.1</name>
</gene>
<feature type="region of interest" description="Disordered" evidence="1">
    <location>
        <begin position="112"/>
        <end position="201"/>
    </location>
</feature>
<dbReference type="PANTHER" id="PTHR37862:SF1">
    <property type="entry name" value="FANCONI ANEMIA CORE COMPLEX-ASSOCIATED PROTEIN 20"/>
    <property type="match status" value="1"/>
</dbReference>
<name>A0A9Y6MBH5_9CICH</name>
<evidence type="ECO:0000313" key="3">
    <source>
        <dbReference type="Proteomes" id="UP000695023"/>
    </source>
</evidence>
<dbReference type="InterPro" id="IPR052689">
    <property type="entry name" value="FA_core_complex_assoc"/>
</dbReference>
<sequence length="287" mass="30848">MEENHLKSRLKRKKSTVEGSGGAPKRSPTTSSNNPAKSGGPTLPAGAWWNRQQLLAVESLWAFTLQATLPCLEEQLWDQVPDLPHASAARPAGLWVEEQGWCDLSSEVSTFPEPSHLSLRPSQIPDPVGLSSSPEDPTAHTSAVPEPPVRGPCSHSMESSTHSPQTLSKTRRPSLHSWVEALPSPGFSSAGKEEGRKATGPVSRKLPTYWVKVSDRVPLQNEVEAKKEEEVQGCGKKDGGRGADGGAGGGLQSCPMCLQVFPAGFTQMDCDGHLAHCLSEMNVDMTW</sequence>
<feature type="region of interest" description="Disordered" evidence="1">
    <location>
        <begin position="1"/>
        <end position="44"/>
    </location>
</feature>
<dbReference type="InterPro" id="IPR031490">
    <property type="entry name" value="UBZ2_FAAP20"/>
</dbReference>
<accession>A0A9Y6MBH5</accession>
<evidence type="ECO:0000259" key="2">
    <source>
        <dbReference type="PROSITE" id="PS51906"/>
    </source>
</evidence>
<feature type="compositionally biased region" description="Polar residues" evidence="1">
    <location>
        <begin position="130"/>
        <end position="141"/>
    </location>
</feature>
<feature type="compositionally biased region" description="Polar residues" evidence="1">
    <location>
        <begin position="156"/>
        <end position="168"/>
    </location>
</feature>
<dbReference type="GO" id="GO:0043130">
    <property type="term" value="F:ubiquitin binding"/>
    <property type="evidence" value="ECO:0007669"/>
    <property type="project" value="InterPro"/>
</dbReference>
<protein>
    <submittedName>
        <fullName evidence="4">Uncharacterized protein si:ch73-70k4.1 isoform X1</fullName>
    </submittedName>
</protein>
<dbReference type="PANTHER" id="PTHR37862">
    <property type="entry name" value="FANCONI ANEMIA CORE COMPLEX-ASSOCIATED PROTEIN 20"/>
    <property type="match status" value="1"/>
</dbReference>
<feature type="domain" description="UBZ2-type" evidence="2">
    <location>
        <begin position="251"/>
        <end position="287"/>
    </location>
</feature>
<keyword evidence="3" id="KW-1185">Reference proteome</keyword>
<dbReference type="Pfam" id="PF15750">
    <property type="entry name" value="UBZ_FAAP20"/>
    <property type="match status" value="1"/>
</dbReference>
<evidence type="ECO:0000256" key="1">
    <source>
        <dbReference type="SAM" id="MobiDB-lite"/>
    </source>
</evidence>